<dbReference type="Proteomes" id="UP000011524">
    <property type="component" value="Unassembled WGS sequence"/>
</dbReference>
<name>M0L210_HALJT</name>
<dbReference type="EMBL" id="AOLY01000042">
    <property type="protein sequence ID" value="EMA27586.1"/>
    <property type="molecule type" value="Genomic_DNA"/>
</dbReference>
<dbReference type="Pfam" id="PF24020">
    <property type="entry name" value="DUF7333"/>
    <property type="match status" value="1"/>
</dbReference>
<organism evidence="2 3">
    <name type="scientific">Haloarcula japonica (strain ATCC 49778 / DSM 6131 / JCM 7785 / NBRC 101032 / NCIMB 13157 / TR-1)</name>
    <dbReference type="NCBI Taxonomy" id="1227453"/>
    <lineage>
        <taxon>Archaea</taxon>
        <taxon>Methanobacteriati</taxon>
        <taxon>Methanobacteriota</taxon>
        <taxon>Stenosarchaea group</taxon>
        <taxon>Halobacteria</taxon>
        <taxon>Halobacteriales</taxon>
        <taxon>Haloarculaceae</taxon>
        <taxon>Haloarcula</taxon>
    </lineage>
</organism>
<gene>
    <name evidence="2" type="ORF">C444_18907</name>
</gene>
<reference evidence="2 3" key="1">
    <citation type="journal article" date="2014" name="PLoS Genet.">
        <title>Phylogenetically driven sequencing of extremely halophilic archaea reveals strategies for static and dynamic osmo-response.</title>
        <authorList>
            <person name="Becker E.A."/>
            <person name="Seitzer P.M."/>
            <person name="Tritt A."/>
            <person name="Larsen D."/>
            <person name="Krusor M."/>
            <person name="Yao A.I."/>
            <person name="Wu D."/>
            <person name="Madern D."/>
            <person name="Eisen J.A."/>
            <person name="Darling A.E."/>
            <person name="Facciotti M.T."/>
        </authorList>
    </citation>
    <scope>NUCLEOTIDE SEQUENCE [LARGE SCALE GENOMIC DNA]</scope>
    <source>
        <strain evidence="3">ATCC 49778 / DSM 6131 / JCM 7785 / NBRC 101032 / NCIMB 13157 / TR-1</strain>
    </source>
</reference>
<protein>
    <submittedName>
        <fullName evidence="2">Uncharacterized protein</fullName>
    </submittedName>
</protein>
<evidence type="ECO:0000313" key="3">
    <source>
        <dbReference type="Proteomes" id="UP000011524"/>
    </source>
</evidence>
<dbReference type="AlphaFoldDB" id="M0L210"/>
<sequence length="90" mass="9985">MGFRSHRVNTGFQQIYFVNGFVYPVTTVHMEFDFVRSVAPLVVIVAVAAIALTTVMTSSTVFMMVLPSMIIFSVIAFFLGMKHGEFRASA</sequence>
<proteinExistence type="predicted"/>
<dbReference type="PATRIC" id="fig|1227453.3.peg.3716"/>
<dbReference type="eggNOG" id="arCOG04509">
    <property type="taxonomic scope" value="Archaea"/>
</dbReference>
<comment type="caution">
    <text evidence="2">The sequence shown here is derived from an EMBL/GenBank/DDBJ whole genome shotgun (WGS) entry which is preliminary data.</text>
</comment>
<keyword evidence="3" id="KW-1185">Reference proteome</keyword>
<keyword evidence="1" id="KW-1133">Transmembrane helix</keyword>
<evidence type="ECO:0000256" key="1">
    <source>
        <dbReference type="SAM" id="Phobius"/>
    </source>
</evidence>
<keyword evidence="1" id="KW-0472">Membrane</keyword>
<keyword evidence="1" id="KW-0812">Transmembrane</keyword>
<feature type="transmembrane region" description="Helical" evidence="1">
    <location>
        <begin position="38"/>
        <end position="55"/>
    </location>
</feature>
<evidence type="ECO:0000313" key="2">
    <source>
        <dbReference type="EMBL" id="EMA27586.1"/>
    </source>
</evidence>
<dbReference type="InterPro" id="IPR055757">
    <property type="entry name" value="DUF7333"/>
</dbReference>
<accession>M0L210</accession>
<feature type="transmembrane region" description="Helical" evidence="1">
    <location>
        <begin position="61"/>
        <end position="81"/>
    </location>
</feature>